<gene>
    <name evidence="3" type="primary">fabG</name>
    <name evidence="3" type="ORF">ACFSC3_18765</name>
</gene>
<dbReference type="InterPro" id="IPR002347">
    <property type="entry name" value="SDR_fam"/>
</dbReference>
<organism evidence="3 4">
    <name type="scientific">Sphingomonas floccifaciens</name>
    <dbReference type="NCBI Taxonomy" id="1844115"/>
    <lineage>
        <taxon>Bacteria</taxon>
        <taxon>Pseudomonadati</taxon>
        <taxon>Pseudomonadota</taxon>
        <taxon>Alphaproteobacteria</taxon>
        <taxon>Sphingomonadales</taxon>
        <taxon>Sphingomonadaceae</taxon>
        <taxon>Sphingomonas</taxon>
    </lineage>
</organism>
<reference evidence="4" key="1">
    <citation type="journal article" date="2019" name="Int. J. Syst. Evol. Microbiol.">
        <title>The Global Catalogue of Microorganisms (GCM) 10K type strain sequencing project: providing services to taxonomists for standard genome sequencing and annotation.</title>
        <authorList>
            <consortium name="The Broad Institute Genomics Platform"/>
            <consortium name="The Broad Institute Genome Sequencing Center for Infectious Disease"/>
            <person name="Wu L."/>
            <person name="Ma J."/>
        </authorList>
    </citation>
    <scope>NUCLEOTIDE SEQUENCE [LARGE SCALE GENOMIC DNA]</scope>
    <source>
        <strain evidence="4">Q85</strain>
    </source>
</reference>
<dbReference type="SUPFAM" id="SSF51735">
    <property type="entry name" value="NAD(P)-binding Rossmann-fold domains"/>
    <property type="match status" value="1"/>
</dbReference>
<dbReference type="GO" id="GO:0004316">
    <property type="term" value="F:3-oxoacyl-[acyl-carrier-protein] reductase (NADPH) activity"/>
    <property type="evidence" value="ECO:0007669"/>
    <property type="project" value="UniProtKB-EC"/>
</dbReference>
<dbReference type="SMART" id="SM00822">
    <property type="entry name" value="PKS_KR"/>
    <property type="match status" value="1"/>
</dbReference>
<dbReference type="PROSITE" id="PS00061">
    <property type="entry name" value="ADH_SHORT"/>
    <property type="match status" value="1"/>
</dbReference>
<accession>A0ABW4NHI6</accession>
<proteinExistence type="inferred from homology"/>
<dbReference type="InterPro" id="IPR036291">
    <property type="entry name" value="NAD(P)-bd_dom_sf"/>
</dbReference>
<dbReference type="Gene3D" id="3.40.50.720">
    <property type="entry name" value="NAD(P)-binding Rossmann-like Domain"/>
    <property type="match status" value="1"/>
</dbReference>
<dbReference type="PRINTS" id="PR00081">
    <property type="entry name" value="GDHRDH"/>
</dbReference>
<comment type="similarity">
    <text evidence="1">Belongs to the short-chain dehydrogenases/reductases (SDR) family.</text>
</comment>
<comment type="caution">
    <text evidence="3">The sequence shown here is derived from an EMBL/GenBank/DDBJ whole genome shotgun (WGS) entry which is preliminary data.</text>
</comment>
<dbReference type="EMBL" id="JBHUFC010000023">
    <property type="protein sequence ID" value="MFD1789601.1"/>
    <property type="molecule type" value="Genomic_DNA"/>
</dbReference>
<dbReference type="PRINTS" id="PR00080">
    <property type="entry name" value="SDRFAMILY"/>
</dbReference>
<keyword evidence="4" id="KW-1185">Reference proteome</keyword>
<dbReference type="PANTHER" id="PTHR42760:SF40">
    <property type="entry name" value="3-OXOACYL-[ACYL-CARRIER-PROTEIN] REDUCTASE, CHLOROPLASTIC"/>
    <property type="match status" value="1"/>
</dbReference>
<dbReference type="PANTHER" id="PTHR42760">
    <property type="entry name" value="SHORT-CHAIN DEHYDROGENASES/REDUCTASES FAMILY MEMBER"/>
    <property type="match status" value="1"/>
</dbReference>
<evidence type="ECO:0000313" key="3">
    <source>
        <dbReference type="EMBL" id="MFD1789601.1"/>
    </source>
</evidence>
<evidence type="ECO:0000313" key="4">
    <source>
        <dbReference type="Proteomes" id="UP001597283"/>
    </source>
</evidence>
<dbReference type="Pfam" id="PF13561">
    <property type="entry name" value="adh_short_C2"/>
    <property type="match status" value="1"/>
</dbReference>
<dbReference type="Proteomes" id="UP001597283">
    <property type="component" value="Unassembled WGS sequence"/>
</dbReference>
<feature type="domain" description="Ketoreductase" evidence="2">
    <location>
        <begin position="9"/>
        <end position="187"/>
    </location>
</feature>
<evidence type="ECO:0000256" key="1">
    <source>
        <dbReference type="ARBA" id="ARBA00006484"/>
    </source>
</evidence>
<dbReference type="InterPro" id="IPR057326">
    <property type="entry name" value="KR_dom"/>
</dbReference>
<protein>
    <submittedName>
        <fullName evidence="3">3-oxoacyl-ACP reductase FabG</fullName>
        <ecNumber evidence="3">1.1.1.100</ecNumber>
    </submittedName>
</protein>
<dbReference type="EC" id="1.1.1.100" evidence="3"/>
<sequence>MTFIPPETRIAIVTGGARGIGAAIATRLAQDGHDIAVIDLDRDACDATLAAVCATGRRGFAVAANVADEAAVETAVTAVVDALGPPTVLVNNAGILRDRTLAKMSTDDWDSVLSVNLRSAFLMCRAVQPHMRACRWGRIVNLSSIAALGAVGEANYSAAKAGVQGLTRTLAIELGRYGITANAVAPGFVVTDMTRAVAERMGMTMDAMVDEMLKTIHVERPGQPEDIAHAVSYFADPRSSFVTGQVLYVAGAPRG</sequence>
<dbReference type="NCBIfam" id="NF009466">
    <property type="entry name" value="PRK12826.1-2"/>
    <property type="match status" value="1"/>
</dbReference>
<dbReference type="RefSeq" id="WP_380941663.1">
    <property type="nucleotide sequence ID" value="NZ_JBHUFC010000023.1"/>
</dbReference>
<dbReference type="InterPro" id="IPR020904">
    <property type="entry name" value="Sc_DH/Rdtase_CS"/>
</dbReference>
<keyword evidence="3" id="KW-0560">Oxidoreductase</keyword>
<name>A0ABW4NHI6_9SPHN</name>
<evidence type="ECO:0000259" key="2">
    <source>
        <dbReference type="SMART" id="SM00822"/>
    </source>
</evidence>